<evidence type="ECO:0000256" key="1">
    <source>
        <dbReference type="ARBA" id="ARBA00004141"/>
    </source>
</evidence>
<dbReference type="InterPro" id="IPR026030">
    <property type="entry name" value="Pur-cyt_permease_Fcy2/21/22"/>
</dbReference>
<dbReference type="CDD" id="cd11484">
    <property type="entry name" value="SLC-NCS1sbd_CobB-like"/>
    <property type="match status" value="1"/>
</dbReference>
<evidence type="ECO:0000313" key="9">
    <source>
        <dbReference type="Proteomes" id="UP000194857"/>
    </source>
</evidence>
<evidence type="ECO:0000256" key="4">
    <source>
        <dbReference type="ARBA" id="ARBA00022692"/>
    </source>
</evidence>
<dbReference type="Proteomes" id="UP000194857">
    <property type="component" value="Unassembled WGS sequence"/>
</dbReference>
<evidence type="ECO:0000256" key="2">
    <source>
        <dbReference type="ARBA" id="ARBA00008974"/>
    </source>
</evidence>
<gene>
    <name evidence="8" type="ORF">CAZ10_36515</name>
</gene>
<accession>A0A231JP94</accession>
<evidence type="ECO:0000256" key="5">
    <source>
        <dbReference type="ARBA" id="ARBA00022989"/>
    </source>
</evidence>
<dbReference type="InterPro" id="IPR001248">
    <property type="entry name" value="Pur-cyt_permease"/>
</dbReference>
<dbReference type="EMBL" id="NFFZ01000040">
    <property type="protein sequence ID" value="OTI54756.1"/>
    <property type="molecule type" value="Genomic_DNA"/>
</dbReference>
<name>A0A231JP94_PSEAI</name>
<reference evidence="8 9" key="1">
    <citation type="submission" date="2017-05" db="EMBL/GenBank/DDBJ databases">
        <authorList>
            <person name="Song R."/>
            <person name="Chenine A.L."/>
            <person name="Ruprecht R.M."/>
        </authorList>
    </citation>
    <scope>NUCLEOTIDE SEQUENCE [LARGE SCALE GENOMIC DNA]</scope>
    <source>
        <strain evidence="8 9">S567_C10_BS</strain>
    </source>
</reference>
<keyword evidence="5" id="KW-1133">Transmembrane helix</keyword>
<comment type="similarity">
    <text evidence="2 7">Belongs to the purine-cytosine permease (2.A.39) family.</text>
</comment>
<keyword evidence="6 7" id="KW-0472">Membrane</keyword>
<organism evidence="8 9">
    <name type="scientific">Pseudomonas aeruginosa</name>
    <dbReference type="NCBI Taxonomy" id="287"/>
    <lineage>
        <taxon>Bacteria</taxon>
        <taxon>Pseudomonadati</taxon>
        <taxon>Pseudomonadota</taxon>
        <taxon>Gammaproteobacteria</taxon>
        <taxon>Pseudomonadales</taxon>
        <taxon>Pseudomonadaceae</taxon>
        <taxon>Pseudomonas</taxon>
    </lineage>
</organism>
<proteinExistence type="inferred from homology"/>
<evidence type="ECO:0000256" key="7">
    <source>
        <dbReference type="PIRNR" id="PIRNR002744"/>
    </source>
</evidence>
<dbReference type="Pfam" id="PF02133">
    <property type="entry name" value="Transp_cyt_pur"/>
    <property type="match status" value="1"/>
</dbReference>
<evidence type="ECO:0000313" key="8">
    <source>
        <dbReference type="EMBL" id="OTI54756.1"/>
    </source>
</evidence>
<dbReference type="GO" id="GO:0005886">
    <property type="term" value="C:plasma membrane"/>
    <property type="evidence" value="ECO:0007669"/>
    <property type="project" value="TreeGrafter"/>
</dbReference>
<dbReference type="AlphaFoldDB" id="A0A231JP94"/>
<evidence type="ECO:0000256" key="3">
    <source>
        <dbReference type="ARBA" id="ARBA00022448"/>
    </source>
</evidence>
<protein>
    <submittedName>
        <fullName evidence="8">Cytosine permease</fullName>
    </submittedName>
</protein>
<sequence>MSNNNEASRPKIEVRSIDYVPRHERHGKVWHQAPFWFTGNFVLTTMVTGFTGPALGLGALYSILAIVLGVCFGTFFMAFHANQGPRMGLPQMIQSRAQFGLRGAIVPFAAVVFVYIGFNVFNMILATDAINTVLPGHRAPWYVLLIGVAVLLAIVGHDLLHTVQRWLTYVMIAVFGVLTVSALRSLEADAALGGTPAFSWSAFLVQLSAAAGYQISYAVYVSDYSRYLPHETPTRKVIFWTYLGAAGSALWLMSLGAFLASALPAPDAIGSVREVGNRLYPGFGTFTVLIAVPALVGIMAVNCYGAMLTSLSAIDAFRKVTPTLNLRVTGIGVIALVVFGAALSIPESYLGSFNTFVLLMLYFLVPWTAVNLVDFYFVRNGHYAISEIFNPEGIYGHWGRPGLSAYLAGLLAMVPFMSLSFYSGPFAVALGGADVAFVVGLLVAGAVYAFMCRALDLEAERRLATLGERLLEEGGA</sequence>
<dbReference type="PANTHER" id="PTHR31806">
    <property type="entry name" value="PURINE-CYTOSINE PERMEASE FCY2-RELATED"/>
    <property type="match status" value="1"/>
</dbReference>
<dbReference type="PANTHER" id="PTHR31806:SF1">
    <property type="entry name" value="PURINE-CYTOSINE PERMEASE FCY2-RELATED"/>
    <property type="match status" value="1"/>
</dbReference>
<comment type="subcellular location">
    <subcellularLocation>
        <location evidence="1">Membrane</location>
        <topology evidence="1">Multi-pass membrane protein</topology>
    </subcellularLocation>
</comment>
<dbReference type="PIRSF" id="PIRSF002744">
    <property type="entry name" value="Pur-cyt_permease"/>
    <property type="match status" value="1"/>
</dbReference>
<dbReference type="GO" id="GO:0022857">
    <property type="term" value="F:transmembrane transporter activity"/>
    <property type="evidence" value="ECO:0007669"/>
    <property type="project" value="InterPro"/>
</dbReference>
<evidence type="ECO:0000256" key="6">
    <source>
        <dbReference type="ARBA" id="ARBA00023136"/>
    </source>
</evidence>
<keyword evidence="4" id="KW-0812">Transmembrane</keyword>
<keyword evidence="3 7" id="KW-0813">Transport</keyword>
<comment type="caution">
    <text evidence="8">The sequence shown here is derived from an EMBL/GenBank/DDBJ whole genome shotgun (WGS) entry which is preliminary data.</text>
</comment>
<dbReference type="RefSeq" id="WP_023115371.1">
    <property type="nucleotide sequence ID" value="NZ_CAADKL010001115.1"/>
</dbReference>
<dbReference type="Gene3D" id="1.10.4160.10">
    <property type="entry name" value="Hydantoin permease"/>
    <property type="match status" value="1"/>
</dbReference>